<reference evidence="1 2" key="1">
    <citation type="journal article" date="2018" name="Int. J. Syst. Evol. Microbiol.">
        <title>Zhouia spongiae sp. nov., isolated from a marine sponge.</title>
        <authorList>
            <person name="Zhuang L."/>
            <person name="Lin B."/>
            <person name="Qin F."/>
            <person name="Luo L."/>
        </authorList>
    </citation>
    <scope>NUCLEOTIDE SEQUENCE [LARGE SCALE GENOMIC DNA]</scope>
    <source>
        <strain evidence="1 2">HN-Y44</strain>
    </source>
</reference>
<keyword evidence="2" id="KW-1185">Reference proteome</keyword>
<name>A0ABY3YML3_9FLAO</name>
<gene>
    <name evidence="1" type="ORF">MQE36_15115</name>
</gene>
<dbReference type="EMBL" id="CP094326">
    <property type="protein sequence ID" value="UNY98403.1"/>
    <property type="molecule type" value="Genomic_DNA"/>
</dbReference>
<proteinExistence type="predicted"/>
<protein>
    <submittedName>
        <fullName evidence="1">Uncharacterized protein</fullName>
    </submittedName>
</protein>
<sequence length="124" mass="14385">MIIIGLRFVIVTGLLFFCQELCFMQQRSVVRVINNTNEELNNVMIYATPFGQIKPNDSTAYVTVINKDSEAKNPMLYLTCRNINMGSYVSLPKHMDTVYFLINEVKINKRLIEFKQIIKQDSIK</sequence>
<accession>A0ABY3YML3</accession>
<evidence type="ECO:0000313" key="1">
    <source>
        <dbReference type="EMBL" id="UNY98403.1"/>
    </source>
</evidence>
<dbReference type="RefSeq" id="WP_242936810.1">
    <property type="nucleotide sequence ID" value="NZ_CP094326.1"/>
</dbReference>
<dbReference type="Proteomes" id="UP000829476">
    <property type="component" value="Chromosome"/>
</dbReference>
<evidence type="ECO:0000313" key="2">
    <source>
        <dbReference type="Proteomes" id="UP000829476"/>
    </source>
</evidence>
<organism evidence="1 2">
    <name type="scientific">Zhouia spongiae</name>
    <dbReference type="NCBI Taxonomy" id="2202721"/>
    <lineage>
        <taxon>Bacteria</taxon>
        <taxon>Pseudomonadati</taxon>
        <taxon>Bacteroidota</taxon>
        <taxon>Flavobacteriia</taxon>
        <taxon>Flavobacteriales</taxon>
        <taxon>Flavobacteriaceae</taxon>
        <taxon>Zhouia</taxon>
    </lineage>
</organism>